<keyword evidence="4" id="KW-0378">Hydrolase</keyword>
<dbReference type="Gene3D" id="3.90.70.10">
    <property type="entry name" value="Cysteine proteinases"/>
    <property type="match status" value="1"/>
</dbReference>
<evidence type="ECO:0000313" key="11">
    <source>
        <dbReference type="Proteomes" id="UP000050795"/>
    </source>
</evidence>
<evidence type="ECO:0000256" key="3">
    <source>
        <dbReference type="ARBA" id="ARBA00022729"/>
    </source>
</evidence>
<accession>A0AA85JHH3</accession>
<evidence type="ECO:0000256" key="4">
    <source>
        <dbReference type="ARBA" id="ARBA00022801"/>
    </source>
</evidence>
<dbReference type="InterPro" id="IPR013128">
    <property type="entry name" value="Peptidase_C1A"/>
</dbReference>
<dbReference type="SMART" id="SM00645">
    <property type="entry name" value="Pept_C1"/>
    <property type="match status" value="1"/>
</dbReference>
<dbReference type="AlphaFoldDB" id="A0AA85JHH3"/>
<organism evidence="11 12">
    <name type="scientific">Trichobilharzia regenti</name>
    <name type="common">Nasal bird schistosome</name>
    <dbReference type="NCBI Taxonomy" id="157069"/>
    <lineage>
        <taxon>Eukaryota</taxon>
        <taxon>Metazoa</taxon>
        <taxon>Spiralia</taxon>
        <taxon>Lophotrochozoa</taxon>
        <taxon>Platyhelminthes</taxon>
        <taxon>Trematoda</taxon>
        <taxon>Digenea</taxon>
        <taxon>Strigeidida</taxon>
        <taxon>Schistosomatoidea</taxon>
        <taxon>Schistosomatidae</taxon>
        <taxon>Trichobilharzia</taxon>
    </lineage>
</organism>
<keyword evidence="5" id="KW-0788">Thiol protease</keyword>
<keyword evidence="6" id="KW-0865">Zymogen</keyword>
<keyword evidence="2" id="KW-0645">Protease</keyword>
<dbReference type="SUPFAM" id="SSF54001">
    <property type="entry name" value="Cysteine proteinases"/>
    <property type="match status" value="1"/>
</dbReference>
<comment type="similarity">
    <text evidence="1">Belongs to the peptidase C1 family.</text>
</comment>
<dbReference type="FunFam" id="3.90.70.10:FF:000031">
    <property type="entry name" value="Cathepsin B"/>
    <property type="match status" value="1"/>
</dbReference>
<evidence type="ECO:0000256" key="5">
    <source>
        <dbReference type="ARBA" id="ARBA00022807"/>
    </source>
</evidence>
<dbReference type="Pfam" id="PF00112">
    <property type="entry name" value="Peptidase_C1"/>
    <property type="match status" value="1"/>
</dbReference>
<keyword evidence="11" id="KW-1185">Reference proteome</keyword>
<dbReference type="InterPro" id="IPR038765">
    <property type="entry name" value="Papain-like_cys_pep_sf"/>
</dbReference>
<feature type="domain" description="Peptidase C1A papain C-terminal" evidence="10">
    <location>
        <begin position="103"/>
        <end position="352"/>
    </location>
</feature>
<comment type="function">
    <text evidence="8">Thiol protease. Has a role as a digestive enzyme.</text>
</comment>
<reference evidence="11" key="1">
    <citation type="submission" date="2022-06" db="EMBL/GenBank/DDBJ databases">
        <authorList>
            <person name="Berger JAMES D."/>
            <person name="Berger JAMES D."/>
        </authorList>
    </citation>
    <scope>NUCLEOTIDE SEQUENCE [LARGE SCALE GENOMIC DNA]</scope>
</reference>
<dbReference type="GO" id="GO:0008234">
    <property type="term" value="F:cysteine-type peptidase activity"/>
    <property type="evidence" value="ECO:0007669"/>
    <property type="project" value="UniProtKB-KW"/>
</dbReference>
<keyword evidence="3" id="KW-0732">Signal</keyword>
<dbReference type="CDD" id="cd02620">
    <property type="entry name" value="Peptidase_C1A_CathepsinB"/>
    <property type="match status" value="1"/>
</dbReference>
<evidence type="ECO:0000256" key="1">
    <source>
        <dbReference type="ARBA" id="ARBA00008455"/>
    </source>
</evidence>
<dbReference type="WBParaSite" id="TREG1_32250.1">
    <property type="protein sequence ID" value="TREG1_32250.1"/>
    <property type="gene ID" value="TREG1_32250"/>
</dbReference>
<evidence type="ECO:0000259" key="10">
    <source>
        <dbReference type="SMART" id="SM00645"/>
    </source>
</evidence>
<evidence type="ECO:0000256" key="6">
    <source>
        <dbReference type="ARBA" id="ARBA00023145"/>
    </source>
</evidence>
<dbReference type="PANTHER" id="PTHR12411">
    <property type="entry name" value="CYSTEINE PROTEASE FAMILY C1-RELATED"/>
    <property type="match status" value="1"/>
</dbReference>
<evidence type="ECO:0000256" key="8">
    <source>
        <dbReference type="ARBA" id="ARBA00055576"/>
    </source>
</evidence>
<reference evidence="12" key="2">
    <citation type="submission" date="2023-11" db="UniProtKB">
        <authorList>
            <consortium name="WormBaseParasite"/>
        </authorList>
    </citation>
    <scope>IDENTIFICATION</scope>
</reference>
<evidence type="ECO:0000256" key="2">
    <source>
        <dbReference type="ARBA" id="ARBA00022670"/>
    </source>
</evidence>
<sequence length="355" mass="40748">MYIFIRKKIDFGTMFLTICLILSTIRVTTNYHVSSDNNYEFHSDKLIEYINQNSLSGWKAVEYNRFKLPIHKLLNSFNLYFDDPNGYFQKAPLVSHDTIKTDMPKSFDSRKQWRHCKTMQIITDESRCMSSYALVAAQVITDRVCIATNGNSPQISALDILSCCSYCGKGCNGGYYISPWDYWMKSGVVSGALNKSSGGCKPYPYPKCQHYVRGRKYPSCGETIYKIPKCEEKCQSKYKKKYEDDKKYGRNYYRVDSKESAIQTEIMLNGPVEAGISVYTDFLYYKSGVYKHMKGELLGYKAVRIIGWGVEHNTAYWLCSNSWNEDWGEAGYFRILRGKNESGIEGFILAGIPST</sequence>
<dbReference type="GO" id="GO:0006508">
    <property type="term" value="P:proteolysis"/>
    <property type="evidence" value="ECO:0007669"/>
    <property type="project" value="UniProtKB-KW"/>
</dbReference>
<keyword evidence="7" id="KW-1015">Disulfide bond</keyword>
<dbReference type="Proteomes" id="UP000050795">
    <property type="component" value="Unassembled WGS sequence"/>
</dbReference>
<evidence type="ECO:0000256" key="9">
    <source>
        <dbReference type="ARBA" id="ARBA00073107"/>
    </source>
</evidence>
<name>A0AA85JHH3_TRIRE</name>
<evidence type="ECO:0000256" key="7">
    <source>
        <dbReference type="ARBA" id="ARBA00023157"/>
    </source>
</evidence>
<proteinExistence type="inferred from homology"/>
<evidence type="ECO:0000313" key="12">
    <source>
        <dbReference type="WBParaSite" id="TREG1_32250.1"/>
    </source>
</evidence>
<protein>
    <recommendedName>
        <fullName evidence="9">Cathepsin B-like cysteine proteinase</fullName>
    </recommendedName>
</protein>
<dbReference type="InterPro" id="IPR000668">
    <property type="entry name" value="Peptidase_C1A_C"/>
</dbReference>